<dbReference type="HOGENOM" id="CLU_1468739_0_0_1"/>
<dbReference type="AlphaFoldDB" id="A0A0C3AVG5"/>
<protein>
    <submittedName>
        <fullName evidence="1">Uncharacterized protein</fullName>
    </submittedName>
</protein>
<evidence type="ECO:0000313" key="2">
    <source>
        <dbReference type="Proteomes" id="UP000054166"/>
    </source>
</evidence>
<sequence>MKLTRIEIIDSPTFEKTTTDNLTCCSELGTQFSDANLFPIPSESQELFKTPVRSRPRPFYGVSNSPFCLYTSFSFPDTPETIFKGNGHDYDIFDDDYDFTGLHDIEFEKSHHHPRLNRVKKFVRKVLMSKTNSDLSFGSSDGYSEVGLSMNSWAESTGTLSGWTTISMPPSPLQSPMLRNQMWR</sequence>
<evidence type="ECO:0000313" key="1">
    <source>
        <dbReference type="EMBL" id="KIM77978.1"/>
    </source>
</evidence>
<accession>A0A0C3AVG5</accession>
<dbReference type="Proteomes" id="UP000054166">
    <property type="component" value="Unassembled WGS sequence"/>
</dbReference>
<reference evidence="1 2" key="1">
    <citation type="submission" date="2014-04" db="EMBL/GenBank/DDBJ databases">
        <authorList>
            <consortium name="DOE Joint Genome Institute"/>
            <person name="Kuo A."/>
            <person name="Tarkka M."/>
            <person name="Buscot F."/>
            <person name="Kohler A."/>
            <person name="Nagy L.G."/>
            <person name="Floudas D."/>
            <person name="Copeland A."/>
            <person name="Barry K.W."/>
            <person name="Cichocki N."/>
            <person name="Veneault-Fourrey C."/>
            <person name="LaButti K."/>
            <person name="Lindquist E.A."/>
            <person name="Lipzen A."/>
            <person name="Lundell T."/>
            <person name="Morin E."/>
            <person name="Murat C."/>
            <person name="Sun H."/>
            <person name="Tunlid A."/>
            <person name="Henrissat B."/>
            <person name="Grigoriev I.V."/>
            <person name="Hibbett D.S."/>
            <person name="Martin F."/>
            <person name="Nordberg H.P."/>
            <person name="Cantor M.N."/>
            <person name="Hua S.X."/>
        </authorList>
    </citation>
    <scope>NUCLEOTIDE SEQUENCE [LARGE SCALE GENOMIC DNA]</scope>
    <source>
        <strain evidence="1 2">F 1598</strain>
    </source>
</reference>
<proteinExistence type="predicted"/>
<dbReference type="InParanoid" id="A0A0C3AVG5"/>
<gene>
    <name evidence="1" type="ORF">PILCRDRAFT_607229</name>
</gene>
<reference evidence="2" key="2">
    <citation type="submission" date="2015-01" db="EMBL/GenBank/DDBJ databases">
        <title>Evolutionary Origins and Diversification of the Mycorrhizal Mutualists.</title>
        <authorList>
            <consortium name="DOE Joint Genome Institute"/>
            <consortium name="Mycorrhizal Genomics Consortium"/>
            <person name="Kohler A."/>
            <person name="Kuo A."/>
            <person name="Nagy L.G."/>
            <person name="Floudas D."/>
            <person name="Copeland A."/>
            <person name="Barry K.W."/>
            <person name="Cichocki N."/>
            <person name="Veneault-Fourrey C."/>
            <person name="LaButti K."/>
            <person name="Lindquist E.A."/>
            <person name="Lipzen A."/>
            <person name="Lundell T."/>
            <person name="Morin E."/>
            <person name="Murat C."/>
            <person name="Riley R."/>
            <person name="Ohm R."/>
            <person name="Sun H."/>
            <person name="Tunlid A."/>
            <person name="Henrissat B."/>
            <person name="Grigoriev I.V."/>
            <person name="Hibbett D.S."/>
            <person name="Martin F."/>
        </authorList>
    </citation>
    <scope>NUCLEOTIDE SEQUENCE [LARGE SCALE GENOMIC DNA]</scope>
    <source>
        <strain evidence="2">F 1598</strain>
    </source>
</reference>
<organism evidence="1 2">
    <name type="scientific">Piloderma croceum (strain F 1598)</name>
    <dbReference type="NCBI Taxonomy" id="765440"/>
    <lineage>
        <taxon>Eukaryota</taxon>
        <taxon>Fungi</taxon>
        <taxon>Dikarya</taxon>
        <taxon>Basidiomycota</taxon>
        <taxon>Agaricomycotina</taxon>
        <taxon>Agaricomycetes</taxon>
        <taxon>Agaricomycetidae</taxon>
        <taxon>Atheliales</taxon>
        <taxon>Atheliaceae</taxon>
        <taxon>Piloderma</taxon>
    </lineage>
</organism>
<keyword evidence="2" id="KW-1185">Reference proteome</keyword>
<name>A0A0C3AVG5_PILCF</name>
<dbReference type="EMBL" id="KN833020">
    <property type="protein sequence ID" value="KIM77978.1"/>
    <property type="molecule type" value="Genomic_DNA"/>
</dbReference>